<proteinExistence type="predicted"/>
<dbReference type="Proteomes" id="UP001066276">
    <property type="component" value="Chromosome 6"/>
</dbReference>
<organism evidence="2 3">
    <name type="scientific">Pleurodeles waltl</name>
    <name type="common">Iberian ribbed newt</name>
    <dbReference type="NCBI Taxonomy" id="8319"/>
    <lineage>
        <taxon>Eukaryota</taxon>
        <taxon>Metazoa</taxon>
        <taxon>Chordata</taxon>
        <taxon>Craniata</taxon>
        <taxon>Vertebrata</taxon>
        <taxon>Euteleostomi</taxon>
        <taxon>Amphibia</taxon>
        <taxon>Batrachia</taxon>
        <taxon>Caudata</taxon>
        <taxon>Salamandroidea</taxon>
        <taxon>Salamandridae</taxon>
        <taxon>Pleurodelinae</taxon>
        <taxon>Pleurodeles</taxon>
    </lineage>
</organism>
<name>A0AAV7QN08_PLEWA</name>
<sequence>MLKKGGGGPGPCPNHASPTLVPIRSRAPVTLGRVSSVSGGWGLALRDVVVRPGPNPHFPLPLQPVPCHRRSAPMQAWLNSLYRLRACVLRLLRSGSPCLVLSPGLIRPPLTSTARTPQASSAAQQGSAPPSARCRAGPLTPPNHSGSTLRCLGRPRRGSLGRYAIFSGPGGRALTDASDHAAILATPPTKHL</sequence>
<feature type="compositionally biased region" description="Low complexity" evidence="1">
    <location>
        <begin position="117"/>
        <end position="132"/>
    </location>
</feature>
<evidence type="ECO:0000313" key="2">
    <source>
        <dbReference type="EMBL" id="KAJ1141435.1"/>
    </source>
</evidence>
<protein>
    <submittedName>
        <fullName evidence="2">Uncharacterized protein</fullName>
    </submittedName>
</protein>
<comment type="caution">
    <text evidence="2">The sequence shown here is derived from an EMBL/GenBank/DDBJ whole genome shotgun (WGS) entry which is preliminary data.</text>
</comment>
<keyword evidence="3" id="KW-1185">Reference proteome</keyword>
<dbReference type="EMBL" id="JANPWB010000010">
    <property type="protein sequence ID" value="KAJ1141435.1"/>
    <property type="molecule type" value="Genomic_DNA"/>
</dbReference>
<gene>
    <name evidence="2" type="ORF">NDU88_007768</name>
</gene>
<evidence type="ECO:0000256" key="1">
    <source>
        <dbReference type="SAM" id="MobiDB-lite"/>
    </source>
</evidence>
<reference evidence="2" key="1">
    <citation type="journal article" date="2022" name="bioRxiv">
        <title>Sequencing and chromosome-scale assembly of the giantPleurodeles waltlgenome.</title>
        <authorList>
            <person name="Brown T."/>
            <person name="Elewa A."/>
            <person name="Iarovenko S."/>
            <person name="Subramanian E."/>
            <person name="Araus A.J."/>
            <person name="Petzold A."/>
            <person name="Susuki M."/>
            <person name="Suzuki K.-i.T."/>
            <person name="Hayashi T."/>
            <person name="Toyoda A."/>
            <person name="Oliveira C."/>
            <person name="Osipova E."/>
            <person name="Leigh N.D."/>
            <person name="Simon A."/>
            <person name="Yun M.H."/>
        </authorList>
    </citation>
    <scope>NUCLEOTIDE SEQUENCE</scope>
    <source>
        <strain evidence="2">20211129_DDA</strain>
        <tissue evidence="2">Liver</tissue>
    </source>
</reference>
<dbReference type="AlphaFoldDB" id="A0AAV7QN08"/>
<feature type="region of interest" description="Disordered" evidence="1">
    <location>
        <begin position="111"/>
        <end position="153"/>
    </location>
</feature>
<accession>A0AAV7QN08</accession>
<evidence type="ECO:0000313" key="3">
    <source>
        <dbReference type="Proteomes" id="UP001066276"/>
    </source>
</evidence>